<gene>
    <name evidence="3" type="ORF">CDV31_005344</name>
</gene>
<comment type="caution">
    <text evidence="3">The sequence shown here is derived from an EMBL/GenBank/DDBJ whole genome shotgun (WGS) entry which is preliminary data.</text>
</comment>
<feature type="signal peptide" evidence="1">
    <location>
        <begin position="1"/>
        <end position="21"/>
    </location>
</feature>
<accession>A0A428UKM2</accession>
<feature type="chain" id="PRO_5019413468" description="Heterokaryon incompatibility domain-containing protein" evidence="1">
    <location>
        <begin position="22"/>
        <end position="743"/>
    </location>
</feature>
<evidence type="ECO:0000313" key="3">
    <source>
        <dbReference type="EMBL" id="RSM14762.1"/>
    </source>
</evidence>
<dbReference type="PANTHER" id="PTHR33112">
    <property type="entry name" value="DOMAIN PROTEIN, PUTATIVE-RELATED"/>
    <property type="match status" value="1"/>
</dbReference>
<evidence type="ECO:0000259" key="2">
    <source>
        <dbReference type="Pfam" id="PF06985"/>
    </source>
</evidence>
<evidence type="ECO:0000256" key="1">
    <source>
        <dbReference type="SAM" id="SignalP"/>
    </source>
</evidence>
<organism evidence="3 4">
    <name type="scientific">Fusarium ambrosium</name>
    <dbReference type="NCBI Taxonomy" id="131363"/>
    <lineage>
        <taxon>Eukaryota</taxon>
        <taxon>Fungi</taxon>
        <taxon>Dikarya</taxon>
        <taxon>Ascomycota</taxon>
        <taxon>Pezizomycotina</taxon>
        <taxon>Sordariomycetes</taxon>
        <taxon>Hypocreomycetidae</taxon>
        <taxon>Hypocreales</taxon>
        <taxon>Nectriaceae</taxon>
        <taxon>Fusarium</taxon>
        <taxon>Fusarium solani species complex</taxon>
    </lineage>
</organism>
<proteinExistence type="predicted"/>
<dbReference type="AlphaFoldDB" id="A0A428UKM2"/>
<evidence type="ECO:0000313" key="4">
    <source>
        <dbReference type="Proteomes" id="UP000288429"/>
    </source>
</evidence>
<name>A0A428UKM2_9HYPO</name>
<dbReference type="EMBL" id="NIZV01000054">
    <property type="protein sequence ID" value="RSM14762.1"/>
    <property type="molecule type" value="Genomic_DNA"/>
</dbReference>
<dbReference type="InterPro" id="IPR010730">
    <property type="entry name" value="HET"/>
</dbReference>
<feature type="domain" description="Heterokaryon incompatibility" evidence="2">
    <location>
        <begin position="219"/>
        <end position="376"/>
    </location>
</feature>
<protein>
    <recommendedName>
        <fullName evidence="2">Heterokaryon incompatibility domain-containing protein</fullName>
    </recommendedName>
</protein>
<keyword evidence="4" id="KW-1185">Reference proteome</keyword>
<reference evidence="3 4" key="1">
    <citation type="submission" date="2017-06" db="EMBL/GenBank/DDBJ databases">
        <title>Cmopartive genomic analysis of Ambrosia Fusariam Clade fungi.</title>
        <authorList>
            <person name="Stajich J.E."/>
            <person name="Carrillo J."/>
            <person name="Kijimoto T."/>
            <person name="Eskalen A."/>
            <person name="O'Donnell K."/>
            <person name="Kasson M."/>
        </authorList>
    </citation>
    <scope>NUCLEOTIDE SEQUENCE [LARGE SCALE GENOMIC DNA]</scope>
    <source>
        <strain evidence="3 4">NRRL 20438</strain>
    </source>
</reference>
<dbReference type="Pfam" id="PF06985">
    <property type="entry name" value="HET"/>
    <property type="match status" value="1"/>
</dbReference>
<sequence>MSWYFCLQPAALLLNMPLCSACHSLDLFAESPILFGTLEVIQKRASLGCDLCSLVVGVALDHAIGLSRLQSFKELDDYVFGVHLSLMGNGFSTKRPLYNKLLVTVTRRISSGTTEEDLVVSTQINHDHEICIAADPDSPAYLSGFIGGRYLGMDMKASEYIAAIGDWIRGCISCHEGCCKAVSDGATFDPYLVKLPTRCIEVTATGARLRDTLGSTGCYVTLSHRWSPVTETFKTTPSNYQERISGVDLGPLSKSFDDAIAIVRRLGIQYIWIDSICIIQGSEDWDQEKWKMGQYYQHALFTISAIGRGARPMHGSSFLDPSSARAPKSLVRLPFRQEGVRKGSVYLYRRDHNAYLLFHTDVNNSELHSRGWVFQERLLSKRIIYFTHRESFLECCSQLPQSFCNDMVKPPSLEVQERLMFGTFRSVPIVPHYGLKLNFTMEHDSPLNIWYTIATSYSATTLTNKCDHLAAISGAAFEYGQAIEKQVGNGEGNKKGKQVQTIPQYLSGLWLQDIHHGLMWLAEDTQSPPCVCGAPSWSWLSYQGAVNWPPRGIHAQPALKVLSAECEPAPQGVHNLPEVVIMTLQLRVKATMQPVLVVPGLQDRSRVGQLTDTLFLPQFRPNCQTATSTRTKQDSNEPYAVCHPNSPDLTGGWAMFERSPDVGQWADTPSGTVTLAVHVGSRRTGDGNALIRDFLNLGRTVYEVIFVESIGNNTFRRLGAGMIFDCNVIKGFQRDEEIEIILK</sequence>
<dbReference type="Proteomes" id="UP000288429">
    <property type="component" value="Unassembled WGS sequence"/>
</dbReference>
<dbReference type="PANTHER" id="PTHR33112:SF10">
    <property type="entry name" value="TOL"/>
    <property type="match status" value="1"/>
</dbReference>
<keyword evidence="1" id="KW-0732">Signal</keyword>